<evidence type="ECO:0000256" key="3">
    <source>
        <dbReference type="ARBA" id="ARBA00006351"/>
    </source>
</evidence>
<dbReference type="SUPFAM" id="SSF53448">
    <property type="entry name" value="Nucleotide-diphospho-sugar transferases"/>
    <property type="match status" value="1"/>
</dbReference>
<comment type="subcellular location">
    <subcellularLocation>
        <location evidence="1">Plastid</location>
        <location evidence="1">Chloroplast inner membrane</location>
        <topology evidence="1">Multi-pass membrane protein</topology>
    </subcellularLocation>
</comment>
<keyword evidence="9 18" id="KW-0812">Transmembrane</keyword>
<dbReference type="Pfam" id="PF16166">
    <property type="entry name" value="TIC20"/>
    <property type="match status" value="1"/>
</dbReference>
<dbReference type="CDD" id="cd15848">
    <property type="entry name" value="SNARE_syntaxin1-like"/>
    <property type="match status" value="1"/>
</dbReference>
<dbReference type="InterPro" id="IPR029993">
    <property type="entry name" value="GAUT"/>
</dbReference>
<comment type="similarity">
    <text evidence="4 16">Belongs to the syntaxin family.</text>
</comment>
<dbReference type="Gene3D" id="1.20.5.110">
    <property type="match status" value="1"/>
</dbReference>
<dbReference type="Gene3D" id="1.20.58.70">
    <property type="match status" value="1"/>
</dbReference>
<comment type="similarity">
    <text evidence="3">Belongs to the glycosyltransferase 8 family.</text>
</comment>
<dbReference type="UniPathway" id="UPA00845"/>
<keyword evidence="11" id="KW-0653">Protein transport</keyword>
<dbReference type="PANTHER" id="PTHR32116">
    <property type="entry name" value="GALACTURONOSYLTRANSFERASE 4-RELATED"/>
    <property type="match status" value="1"/>
</dbReference>
<evidence type="ECO:0000256" key="5">
    <source>
        <dbReference type="ARBA" id="ARBA00009596"/>
    </source>
</evidence>
<keyword evidence="12 18" id="KW-1133">Transmembrane helix</keyword>
<dbReference type="InterPro" id="IPR029044">
    <property type="entry name" value="Nucleotide-diphossugar_trans"/>
</dbReference>
<evidence type="ECO:0000256" key="18">
    <source>
        <dbReference type="SAM" id="Phobius"/>
    </source>
</evidence>
<sequence length="1651" mass="187463">MAIALGCRLSVLASRYKDVNLKTQNKRNGVACSSNLNAMPILSSSRSLQLSHNLHSWAPKGLPSLHLSSTSSTLLRGDQVDQSHNISVLPRQRRSSTLAQAQKSNSISIPFPKMKEKPEWWWRTLACLPYLIALQMSDAGFYIQPLAEHYELFGDLVYYVPGAIKRLPYWFTMIYFFFAYFGVVKRKEWPHFFRYHVIMAMLLETMLQVVWYSSNFFPLIHFNGTFGIEYWAVVALVYVSVLLECIKCALAGKRRAADFRRPLRRRFPNAFWWALCGVAVLLFVFTLSRVNQMESRPVIPTRFRNDKVMEGLNITDEMLSPNSVSRQLNDQIALAKAFVVIAKESNNLQFAWELSAQIRSSQILLSNAATRRVPLTIRETETAIRDMALILYQAQQLHYDSATMIMRLKAKIQTLEEQMSSVSEKSSKYGQIAAEEVPKSLYCLGIQLTSEWFRSPNIQRKIKDRKQIEMKLKDNNLYHFCVFSDNILATSVVVNSTSMNSKNQDKIVFHLVTDEINYAAMKAWFSINSFRGVAVEVQKFEDFTWLNASYVPVLKQLQDTDTQSYYFSGNSDDGRTPIKFRNPKYLSMLNHLRFYIPEVFPALKKVVFLDDDVVVQKDLSDLFSIDLKGNVNGAVETCMETFHRYHKYLNYSHPLIRAHFDPDACGWAFGMNVFDLVQWRKRNVTGIYHYWQERNIDRTLWKLGTLPPGLLTFYGLTEPLDASWHILGLGYTTVDPHLIEKGAVLHYNGNSKPWLKIGMEKYKPLWEKYVDYGHSMKNDQVVTDQSHKPRRAKSREVSSRFLSSPTTTETTTLPSPNHPISPVRRKPVSPFSDARKPKTQLDDSGPTRGLWPSSNSSHKKLDTLADQLGNDRREDRVQRKDSIFDRGRSCREFGSLDNPKEKGRESAKERHIPFLGGSMRYTGKFRFSRNSNSSSSSTSSSSSKFSSSSNVAAPRRFSVDENALYQKQSRRNSDGFPDTLDSESECSDGSSGMIMGSPNVGSAARKSGVEVSSKYMNEIPLRHRRGTSDSNIANPISGDKSPKPNKFTIKNVMRRAHSLTATTQWALSPGRTGSPTMSVENKEVPMSFSSLKPPTSPSKTKGVEKLFNLGLDLFKSKKSSSSNVLLVRSNSVSSGSSMTEMGHQLRLLHNRYLQWRFANARADVVNQNIADQAQVNVLYAWDALMKLRHSVLQKKVKLQKERLDMKLNFILYSQLKPLDSWGDMERQHMAAVCMMKECLHSVVCRVPLVEGSEADTQSASVALRHASDLTTSIKLLLSNFSPLAEQAAPLLSELAEVVAQEKLLLEECLELFRNISTLELKINDEVKPNSNGISFRRCSHVVVHGVMNDLFMSDSFKRYKDLERQVYIDDMQDGGETWKETVDLDGFFKEIENVQRDMRAVVQHYKRLEGANEKSKLVHDAKSMKGLRARMDSDVEQVLKLVKLIKGKLEKLELSNADQRKVPGCGTGSSSDRTRTSMLNGLAKKLKDMMDDFQGLRAKIACEYKETVQRRYFTITGEKANKETIENLISSGEGETLLQKAIEEQGRGQVLDTVQEIQERLGAVKEMEKSLIELHLVFLDMAALVDAQGQQLNDIESHVAHANSFVRRGTVQLEVAKDYQKSTRKCTCIAIVIGTCVIVILLLPILLHFKS</sequence>
<keyword evidence="10" id="KW-1001">Plastid inner membrane</keyword>
<evidence type="ECO:0000256" key="10">
    <source>
        <dbReference type="ARBA" id="ARBA00022780"/>
    </source>
</evidence>
<evidence type="ECO:0000313" key="20">
    <source>
        <dbReference type="EMBL" id="RXH68141.1"/>
    </source>
</evidence>
<evidence type="ECO:0000256" key="11">
    <source>
        <dbReference type="ARBA" id="ARBA00022927"/>
    </source>
</evidence>
<keyword evidence="14" id="KW-0175">Coiled coil</keyword>
<keyword evidence="8" id="KW-0808">Transferase</keyword>
<evidence type="ECO:0000256" key="14">
    <source>
        <dbReference type="ARBA" id="ARBA00023054"/>
    </source>
</evidence>
<dbReference type="GO" id="GO:0045489">
    <property type="term" value="P:pectin biosynthetic process"/>
    <property type="evidence" value="ECO:0007669"/>
    <property type="project" value="UniProtKB-UniPathway"/>
</dbReference>
<feature type="transmembrane region" description="Helical" evidence="18">
    <location>
        <begin position="230"/>
        <end position="250"/>
    </location>
</feature>
<feature type="compositionally biased region" description="Basic and acidic residues" evidence="17">
    <location>
        <begin position="859"/>
        <end position="891"/>
    </location>
</feature>
<keyword evidence="10" id="KW-0934">Plastid</keyword>
<dbReference type="Proteomes" id="UP000290289">
    <property type="component" value="Chromosome 17"/>
</dbReference>
<evidence type="ECO:0000256" key="8">
    <source>
        <dbReference type="ARBA" id="ARBA00022679"/>
    </source>
</evidence>
<feature type="transmembrane region" description="Helical" evidence="18">
    <location>
        <begin position="1629"/>
        <end position="1649"/>
    </location>
</feature>
<comment type="similarity">
    <text evidence="5">Belongs to the Tic20 family.</text>
</comment>
<feature type="domain" description="T-SNARE coiled-coil homology" evidence="19">
    <location>
        <begin position="1554"/>
        <end position="1616"/>
    </location>
</feature>
<evidence type="ECO:0000256" key="15">
    <source>
        <dbReference type="ARBA" id="ARBA00023136"/>
    </source>
</evidence>
<dbReference type="InterPro" id="IPR000727">
    <property type="entry name" value="T_SNARE_dom"/>
</dbReference>
<dbReference type="Pfam" id="PF04484">
    <property type="entry name" value="QWRF"/>
    <property type="match status" value="1"/>
</dbReference>
<evidence type="ECO:0000256" key="4">
    <source>
        <dbReference type="ARBA" id="ARBA00009063"/>
    </source>
</evidence>
<evidence type="ECO:0000259" key="19">
    <source>
        <dbReference type="PROSITE" id="PS50192"/>
    </source>
</evidence>
<dbReference type="PROSITE" id="PS00914">
    <property type="entry name" value="SYNTAXIN"/>
    <property type="match status" value="1"/>
</dbReference>
<dbReference type="InterPro" id="IPR010989">
    <property type="entry name" value="SNARE"/>
</dbReference>
<dbReference type="PROSITE" id="PS50192">
    <property type="entry name" value="T_SNARE"/>
    <property type="match status" value="1"/>
</dbReference>
<dbReference type="Pfam" id="PF01501">
    <property type="entry name" value="Glyco_transf_8"/>
    <property type="match status" value="1"/>
</dbReference>
<proteinExistence type="inferred from homology"/>
<dbReference type="FunFam" id="1.20.5.110:FF:000008">
    <property type="entry name" value="Syntaxin 132"/>
    <property type="match status" value="1"/>
</dbReference>
<organism evidence="20 21">
    <name type="scientific">Malus domestica</name>
    <name type="common">Apple</name>
    <name type="synonym">Pyrus malus</name>
    <dbReference type="NCBI Taxonomy" id="3750"/>
    <lineage>
        <taxon>Eukaryota</taxon>
        <taxon>Viridiplantae</taxon>
        <taxon>Streptophyta</taxon>
        <taxon>Embryophyta</taxon>
        <taxon>Tracheophyta</taxon>
        <taxon>Spermatophyta</taxon>
        <taxon>Magnoliopsida</taxon>
        <taxon>eudicotyledons</taxon>
        <taxon>Gunneridae</taxon>
        <taxon>Pentapetalae</taxon>
        <taxon>rosids</taxon>
        <taxon>fabids</taxon>
        <taxon>Rosales</taxon>
        <taxon>Rosaceae</taxon>
        <taxon>Amygdaloideae</taxon>
        <taxon>Maleae</taxon>
        <taxon>Malus</taxon>
    </lineage>
</organism>
<feature type="compositionally biased region" description="Low complexity" evidence="17">
    <location>
        <begin position="924"/>
        <end position="950"/>
    </location>
</feature>
<evidence type="ECO:0000313" key="21">
    <source>
        <dbReference type="Proteomes" id="UP000290289"/>
    </source>
</evidence>
<evidence type="ECO:0000256" key="9">
    <source>
        <dbReference type="ARBA" id="ARBA00022692"/>
    </source>
</evidence>
<keyword evidence="7" id="KW-0328">Glycosyltransferase</keyword>
<keyword evidence="21" id="KW-1185">Reference proteome</keyword>
<dbReference type="SMART" id="SM00503">
    <property type="entry name" value="SynN"/>
    <property type="match status" value="1"/>
</dbReference>
<evidence type="ECO:0000256" key="2">
    <source>
        <dbReference type="ARBA" id="ARBA00004877"/>
    </source>
</evidence>
<comment type="pathway">
    <text evidence="2">Glycan metabolism; pectin biosynthesis.</text>
</comment>
<feature type="transmembrane region" description="Helical" evidence="18">
    <location>
        <begin position="195"/>
        <end position="214"/>
    </location>
</feature>
<dbReference type="InterPro" id="IPR006011">
    <property type="entry name" value="Syntaxin_N"/>
</dbReference>
<dbReference type="Pfam" id="PF05739">
    <property type="entry name" value="SNARE"/>
    <property type="match status" value="1"/>
</dbReference>
<accession>A0A498HG77</accession>
<dbReference type="FunFam" id="1.20.58.70:FF:000003">
    <property type="entry name" value="Qa-SNARE, Sso1/Syntaxin1-type, SYP12A-group"/>
    <property type="match status" value="1"/>
</dbReference>
<feature type="region of interest" description="Disordered" evidence="17">
    <location>
        <begin position="1025"/>
        <end position="1045"/>
    </location>
</feature>
<dbReference type="GO" id="GO:0047262">
    <property type="term" value="F:polygalacturonate 4-alpha-galacturonosyltransferase activity"/>
    <property type="evidence" value="ECO:0007669"/>
    <property type="project" value="InterPro"/>
</dbReference>
<dbReference type="SUPFAM" id="SSF47661">
    <property type="entry name" value="t-snare proteins"/>
    <property type="match status" value="1"/>
</dbReference>
<keyword evidence="6" id="KW-0813">Transport</keyword>
<evidence type="ECO:0000256" key="6">
    <source>
        <dbReference type="ARBA" id="ARBA00022448"/>
    </source>
</evidence>
<dbReference type="GO" id="GO:0006886">
    <property type="term" value="P:intracellular protein transport"/>
    <property type="evidence" value="ECO:0007669"/>
    <property type="project" value="InterPro"/>
</dbReference>
<dbReference type="EMBL" id="RDQH01000343">
    <property type="protein sequence ID" value="RXH68141.1"/>
    <property type="molecule type" value="Genomic_DNA"/>
</dbReference>
<dbReference type="GO" id="GO:0009706">
    <property type="term" value="C:chloroplast inner membrane"/>
    <property type="evidence" value="ECO:0007669"/>
    <property type="project" value="UniProtKB-SubCell"/>
</dbReference>
<reference evidence="20 21" key="1">
    <citation type="submission" date="2018-10" db="EMBL/GenBank/DDBJ databases">
        <title>A high-quality apple genome assembly.</title>
        <authorList>
            <person name="Hu J."/>
        </authorList>
    </citation>
    <scope>NUCLEOTIDE SEQUENCE [LARGE SCALE GENOMIC DNA]</scope>
    <source>
        <strain evidence="21">cv. HFTH1</strain>
        <tissue evidence="20">Young leaf</tissue>
    </source>
</reference>
<feature type="transmembrane region" description="Helical" evidence="18">
    <location>
        <begin position="163"/>
        <end position="183"/>
    </location>
</feature>
<dbReference type="SMART" id="SM00397">
    <property type="entry name" value="t_SNARE"/>
    <property type="match status" value="1"/>
</dbReference>
<name>A0A498HG77_MALDO</name>
<gene>
    <name evidence="20" type="ORF">DVH24_028288</name>
</gene>
<feature type="compositionally biased region" description="Basic and acidic residues" evidence="17">
    <location>
        <begin position="898"/>
        <end position="912"/>
    </location>
</feature>
<dbReference type="STRING" id="3750.A0A498HG77"/>
<evidence type="ECO:0000256" key="16">
    <source>
        <dbReference type="RuleBase" id="RU003858"/>
    </source>
</evidence>
<evidence type="ECO:0000256" key="7">
    <source>
        <dbReference type="ARBA" id="ARBA00022676"/>
    </source>
</evidence>
<evidence type="ECO:0000256" key="1">
    <source>
        <dbReference type="ARBA" id="ARBA00004478"/>
    </source>
</evidence>
<evidence type="ECO:0000256" key="17">
    <source>
        <dbReference type="SAM" id="MobiDB-lite"/>
    </source>
</evidence>
<dbReference type="InterPro" id="IPR006012">
    <property type="entry name" value="Syntaxin/epimorphin_CS"/>
</dbReference>
<protein>
    <recommendedName>
        <fullName evidence="19">t-SNARE coiled-coil homology domain-containing protein</fullName>
    </recommendedName>
</protein>
<dbReference type="CDD" id="cd06429">
    <property type="entry name" value="GT8_like_1"/>
    <property type="match status" value="1"/>
</dbReference>
<feature type="transmembrane region" description="Helical" evidence="18">
    <location>
        <begin position="270"/>
        <end position="288"/>
    </location>
</feature>
<keyword evidence="13" id="KW-0007">Acetylation</keyword>
<dbReference type="Gene3D" id="3.90.550.10">
    <property type="entry name" value="Spore Coat Polysaccharide Biosynthesis Protein SpsA, Chain A"/>
    <property type="match status" value="1"/>
</dbReference>
<dbReference type="GO" id="GO:0005484">
    <property type="term" value="F:SNAP receptor activity"/>
    <property type="evidence" value="ECO:0007669"/>
    <property type="project" value="InterPro"/>
</dbReference>
<comment type="caution">
    <text evidence="20">The sequence shown here is derived from an EMBL/GenBank/DDBJ whole genome shotgun (WGS) entry which is preliminary data.</text>
</comment>
<evidence type="ECO:0000256" key="12">
    <source>
        <dbReference type="ARBA" id="ARBA00022989"/>
    </source>
</evidence>
<dbReference type="InterPro" id="IPR002495">
    <property type="entry name" value="Glyco_trans_8"/>
</dbReference>
<evidence type="ECO:0000256" key="13">
    <source>
        <dbReference type="ARBA" id="ARBA00022990"/>
    </source>
</evidence>
<dbReference type="InterPro" id="IPR005691">
    <property type="entry name" value="Tic20"/>
</dbReference>
<keyword evidence="15 18" id="KW-0472">Membrane</keyword>
<dbReference type="Pfam" id="PF25557">
    <property type="entry name" value="GAUT_1"/>
    <property type="match status" value="1"/>
</dbReference>
<dbReference type="InterPro" id="IPR007573">
    <property type="entry name" value="QWRF"/>
</dbReference>
<dbReference type="PANTHER" id="PTHR32116:SF74">
    <property type="entry name" value="GALACTURONOSYLTRANSFERASE 10-RELATED"/>
    <property type="match status" value="1"/>
</dbReference>
<dbReference type="Pfam" id="PF00804">
    <property type="entry name" value="Syntaxin"/>
    <property type="match status" value="1"/>
</dbReference>
<feature type="region of interest" description="Disordered" evidence="17">
    <location>
        <begin position="780"/>
        <end position="1006"/>
    </location>
</feature>
<feature type="compositionally biased region" description="Low complexity" evidence="17">
    <location>
        <begin position="802"/>
        <end position="815"/>
    </location>
</feature>
<dbReference type="CDD" id="cd00179">
    <property type="entry name" value="SynN"/>
    <property type="match status" value="1"/>
</dbReference>
<dbReference type="GO" id="GO:0016192">
    <property type="term" value="P:vesicle-mediated transport"/>
    <property type="evidence" value="ECO:0007669"/>
    <property type="project" value="InterPro"/>
</dbReference>